<gene>
    <name evidence="1" type="ORF">FHX80_1329</name>
</gene>
<comment type="caution">
    <text evidence="1">The sequence shown here is derived from an EMBL/GenBank/DDBJ whole genome shotgun (WGS) entry which is preliminary data.</text>
</comment>
<sequence>MIATAGQALLPAVADDRVRPPIDTTLAFDTAARAAEQLRTHLAQGKIVLTVP</sequence>
<evidence type="ECO:0000313" key="2">
    <source>
        <dbReference type="Proteomes" id="UP000318186"/>
    </source>
</evidence>
<name>A0A561TU59_9ACTN</name>
<organism evidence="1 2">
    <name type="scientific">Streptomyces brevispora</name>
    <dbReference type="NCBI Taxonomy" id="887462"/>
    <lineage>
        <taxon>Bacteria</taxon>
        <taxon>Bacillati</taxon>
        <taxon>Actinomycetota</taxon>
        <taxon>Actinomycetes</taxon>
        <taxon>Kitasatosporales</taxon>
        <taxon>Streptomycetaceae</taxon>
        <taxon>Streptomyces</taxon>
    </lineage>
</organism>
<dbReference type="Gene3D" id="3.90.180.10">
    <property type="entry name" value="Medium-chain alcohol dehydrogenases, catalytic domain"/>
    <property type="match status" value="1"/>
</dbReference>
<dbReference type="Pfam" id="PF13602">
    <property type="entry name" value="ADH_zinc_N_2"/>
    <property type="match status" value="1"/>
</dbReference>
<dbReference type="Proteomes" id="UP000318186">
    <property type="component" value="Unassembled WGS sequence"/>
</dbReference>
<accession>A0A561TU59</accession>
<proteinExistence type="predicted"/>
<reference evidence="1 2" key="1">
    <citation type="submission" date="2019-06" db="EMBL/GenBank/DDBJ databases">
        <title>Sequencing the genomes of 1000 actinobacteria strains.</title>
        <authorList>
            <person name="Klenk H.-P."/>
        </authorList>
    </citation>
    <scope>NUCLEOTIDE SEQUENCE [LARGE SCALE GENOMIC DNA]</scope>
    <source>
        <strain evidence="1 2">DSM 42059</strain>
    </source>
</reference>
<dbReference type="EMBL" id="VIWW01000003">
    <property type="protein sequence ID" value="TWF90614.1"/>
    <property type="molecule type" value="Genomic_DNA"/>
</dbReference>
<evidence type="ECO:0000313" key="1">
    <source>
        <dbReference type="EMBL" id="TWF90614.1"/>
    </source>
</evidence>
<dbReference type="AlphaFoldDB" id="A0A561TU59"/>
<protein>
    <submittedName>
        <fullName evidence="1">Zinc-binding alcohol dehydrogenase family protein</fullName>
    </submittedName>
</protein>
<dbReference type="RefSeq" id="WP_208764867.1">
    <property type="nucleotide sequence ID" value="NZ_VIWW01000003.1"/>
</dbReference>